<evidence type="ECO:0000313" key="2">
    <source>
        <dbReference type="EMBL" id="SCW39877.1"/>
    </source>
</evidence>
<dbReference type="PANTHER" id="PTHR30188">
    <property type="entry name" value="ABC TRANSPORTER PERMEASE PROTEIN-RELATED"/>
    <property type="match status" value="1"/>
</dbReference>
<keyword evidence="1" id="KW-1133">Transmembrane helix</keyword>
<dbReference type="InterPro" id="IPR030802">
    <property type="entry name" value="Permease_MalE"/>
</dbReference>
<evidence type="ECO:0000256" key="1">
    <source>
        <dbReference type="SAM" id="Phobius"/>
    </source>
</evidence>
<dbReference type="GO" id="GO:0043190">
    <property type="term" value="C:ATP-binding cassette (ABC) transporter complex"/>
    <property type="evidence" value="ECO:0007669"/>
    <property type="project" value="InterPro"/>
</dbReference>
<name>A0A1G4Q5Z8_9CAUL</name>
<keyword evidence="1" id="KW-0812">Transmembrane</keyword>
<gene>
    <name evidence="2" type="ORF">SAMN02927928_0937</name>
</gene>
<dbReference type="AlphaFoldDB" id="A0A1G4Q5Z8"/>
<feature type="transmembrane region" description="Helical" evidence="1">
    <location>
        <begin position="365"/>
        <end position="384"/>
    </location>
</feature>
<keyword evidence="3" id="KW-1185">Reference proteome</keyword>
<proteinExistence type="predicted"/>
<evidence type="ECO:0000313" key="3">
    <source>
        <dbReference type="Proteomes" id="UP000199150"/>
    </source>
</evidence>
<keyword evidence="1" id="KW-0472">Membrane</keyword>
<dbReference type="Pfam" id="PF02405">
    <property type="entry name" value="MlaE"/>
    <property type="match status" value="1"/>
</dbReference>
<dbReference type="EMBL" id="FMTS01000001">
    <property type="protein sequence ID" value="SCW39877.1"/>
    <property type="molecule type" value="Genomic_DNA"/>
</dbReference>
<feature type="transmembrane region" description="Helical" evidence="1">
    <location>
        <begin position="270"/>
        <end position="303"/>
    </location>
</feature>
<dbReference type="Proteomes" id="UP000199150">
    <property type="component" value="Unassembled WGS sequence"/>
</dbReference>
<dbReference type="OrthoDB" id="9805022at2"/>
<accession>A0A1G4Q5Z8</accession>
<feature type="transmembrane region" description="Helical" evidence="1">
    <location>
        <begin position="183"/>
        <end position="207"/>
    </location>
</feature>
<reference evidence="3" key="1">
    <citation type="submission" date="2016-10" db="EMBL/GenBank/DDBJ databases">
        <authorList>
            <person name="Varghese N."/>
            <person name="Submissions S."/>
        </authorList>
    </citation>
    <scope>NUCLEOTIDE SEQUENCE [LARGE SCALE GENOMIC DNA]</scope>
    <source>
        <strain evidence="3">CGMCC 1.3431</strain>
    </source>
</reference>
<feature type="transmembrane region" description="Helical" evidence="1">
    <location>
        <begin position="323"/>
        <end position="344"/>
    </location>
</feature>
<dbReference type="STRING" id="260084.SAMN02927928_0937"/>
<sequence>MSRATSKPIKAEFTITAPAKGGDSVAVLNLSGQWIITRLEGIVARMQSALKKYDRVHVTTDGLEALDSAGAFALHYALTDKLDGEIFSDNENYARLYALVGANRPTMDTYNRENPEVRKFWLHPIYYGLVHLGQLMSGFWRGFIAQSVFMGHVMTLIMLSIARPSRVRWAPLFNIMQRAGLEALPIVAVTNLFVGAVLAFLMVLSLKAYGGAVFSIDFVSIGVMREFAPVIAAVLIAGRSASGFAAEIGSMKMNQEIDAMRVMGIDPYEALVLPRVVALVIMTPLVTFIGALAGMLGGSLAIWGSLGLGPQYFVQRLYDYVPTVNLFVGMIRTPVFAVTIAVVGCRLGMSVKDDVISLGRQVTKAVVQSIFLIFMIDAIFAMLFNGFTF</sequence>
<dbReference type="RefSeq" id="WP_090644223.1">
    <property type="nucleotide sequence ID" value="NZ_CBCRYE010000001.1"/>
</dbReference>
<organism evidence="2 3">
    <name type="scientific">Asticcacaulis taihuensis</name>
    <dbReference type="NCBI Taxonomy" id="260084"/>
    <lineage>
        <taxon>Bacteria</taxon>
        <taxon>Pseudomonadati</taxon>
        <taxon>Pseudomonadota</taxon>
        <taxon>Alphaproteobacteria</taxon>
        <taxon>Caulobacterales</taxon>
        <taxon>Caulobacteraceae</taxon>
        <taxon>Asticcacaulis</taxon>
    </lineage>
</organism>
<feature type="transmembrane region" description="Helical" evidence="1">
    <location>
        <begin position="227"/>
        <end position="249"/>
    </location>
</feature>
<dbReference type="PANTHER" id="PTHR30188:SF3">
    <property type="entry name" value="ABC TRANSPORTER PERMEASE"/>
    <property type="match status" value="1"/>
</dbReference>
<protein>
    <submittedName>
        <fullName evidence="2">Phospholipid/cholesterol/gamma-HCH transport system permease protein</fullName>
    </submittedName>
</protein>
<feature type="transmembrane region" description="Helical" evidence="1">
    <location>
        <begin position="143"/>
        <end position="162"/>
    </location>
</feature>
<dbReference type="GO" id="GO:0005548">
    <property type="term" value="F:phospholipid transporter activity"/>
    <property type="evidence" value="ECO:0007669"/>
    <property type="project" value="TreeGrafter"/>
</dbReference>